<dbReference type="Proteomes" id="UP000285875">
    <property type="component" value="Chromosome"/>
</dbReference>
<dbReference type="PANTHER" id="PTHR48111:SF22">
    <property type="entry name" value="REGULATOR OF RPOS"/>
    <property type="match status" value="1"/>
</dbReference>
<organism evidence="11 12">
    <name type="scientific">Acidipropionibacterium jensenii</name>
    <dbReference type="NCBI Taxonomy" id="1749"/>
    <lineage>
        <taxon>Bacteria</taxon>
        <taxon>Bacillati</taxon>
        <taxon>Actinomycetota</taxon>
        <taxon>Actinomycetes</taxon>
        <taxon>Propionibacteriales</taxon>
        <taxon>Propionibacteriaceae</taxon>
        <taxon>Acidipropionibacterium</taxon>
    </lineage>
</organism>
<feature type="DNA-binding region" description="OmpR/PhoB-type" evidence="8">
    <location>
        <begin position="125"/>
        <end position="218"/>
    </location>
</feature>
<evidence type="ECO:0000259" key="10">
    <source>
        <dbReference type="PROSITE" id="PS51755"/>
    </source>
</evidence>
<proteinExistence type="predicted"/>
<name>A0A3Q9UMJ4_9ACTN</name>
<keyword evidence="4" id="KW-0805">Transcription regulation</keyword>
<dbReference type="InterPro" id="IPR039420">
    <property type="entry name" value="WalR-like"/>
</dbReference>
<evidence type="ECO:0000313" key="11">
    <source>
        <dbReference type="EMBL" id="AZZ40909.1"/>
    </source>
</evidence>
<dbReference type="SMART" id="SM00448">
    <property type="entry name" value="REC"/>
    <property type="match status" value="1"/>
</dbReference>
<dbReference type="AlphaFoldDB" id="A0A3Q9UMJ4"/>
<dbReference type="InterPro" id="IPR001789">
    <property type="entry name" value="Sig_transdc_resp-reg_receiver"/>
</dbReference>
<dbReference type="Gene3D" id="1.10.10.10">
    <property type="entry name" value="Winged helix-like DNA-binding domain superfamily/Winged helix DNA-binding domain"/>
    <property type="match status" value="1"/>
</dbReference>
<dbReference type="InterPro" id="IPR016032">
    <property type="entry name" value="Sig_transdc_resp-reg_C-effctor"/>
</dbReference>
<dbReference type="InterPro" id="IPR001867">
    <property type="entry name" value="OmpR/PhoB-type_DNA-bd"/>
</dbReference>
<dbReference type="InterPro" id="IPR011006">
    <property type="entry name" value="CheY-like_superfamily"/>
</dbReference>
<dbReference type="Pfam" id="PF00486">
    <property type="entry name" value="Trans_reg_C"/>
    <property type="match status" value="1"/>
</dbReference>
<dbReference type="PANTHER" id="PTHR48111">
    <property type="entry name" value="REGULATOR OF RPOS"/>
    <property type="match status" value="1"/>
</dbReference>
<dbReference type="Gene3D" id="3.40.50.2300">
    <property type="match status" value="1"/>
</dbReference>
<dbReference type="EMBL" id="CP025570">
    <property type="protein sequence ID" value="AZZ40909.1"/>
    <property type="molecule type" value="Genomic_DNA"/>
</dbReference>
<dbReference type="Pfam" id="PF00072">
    <property type="entry name" value="Response_reg"/>
    <property type="match status" value="1"/>
</dbReference>
<keyword evidence="5 8" id="KW-0238">DNA-binding</keyword>
<evidence type="ECO:0000256" key="4">
    <source>
        <dbReference type="ARBA" id="ARBA00023015"/>
    </source>
</evidence>
<evidence type="ECO:0000256" key="5">
    <source>
        <dbReference type="ARBA" id="ARBA00023125"/>
    </source>
</evidence>
<dbReference type="GO" id="GO:0000976">
    <property type="term" value="F:transcription cis-regulatory region binding"/>
    <property type="evidence" value="ECO:0007669"/>
    <property type="project" value="TreeGrafter"/>
</dbReference>
<sequence>MMSRRPQLLLIEDDASLADVMASYLRDYEVTTAADGGTGLSAALKDPVDVIVIDRMLPVMEGTDVVRRVRQARMRTPILMLTALGTVADKVAGLDSGANDYLVKPFDFNELEARLRALLRTYEDTGSLPVGDWDFFPADRIINSPYIGPIVLTPKESSLLELLAHHPERTYGRDEILKVVFSPTDTPGTVDTYVHYLRQKTEQSVIVTVRRRGYRLGAL</sequence>
<accession>A0A3Q9UMJ4</accession>
<reference evidence="12" key="1">
    <citation type="submission" date="2017-12" db="EMBL/GenBank/DDBJ databases">
        <title>Whole genome sequencing of Acidipropionibacterium jensenii strains JS279 and JS280.</title>
        <authorList>
            <person name="Deptula P."/>
            <person name="Laine P."/>
            <person name="Smolander O.-P."/>
            <person name="Paulin L."/>
            <person name="Auvinen P."/>
            <person name="Varmanen P."/>
        </authorList>
    </citation>
    <scope>NUCLEOTIDE SEQUENCE [LARGE SCALE GENOMIC DNA]</scope>
    <source>
        <strain evidence="12">JS280</strain>
    </source>
</reference>
<dbReference type="SMART" id="SM00862">
    <property type="entry name" value="Trans_reg_C"/>
    <property type="match status" value="1"/>
</dbReference>
<dbReference type="CDD" id="cd00383">
    <property type="entry name" value="trans_reg_C"/>
    <property type="match status" value="1"/>
</dbReference>
<dbReference type="KEGG" id="aji:C0Z10_12570"/>
<evidence type="ECO:0000256" key="3">
    <source>
        <dbReference type="ARBA" id="ARBA00023012"/>
    </source>
</evidence>
<dbReference type="SUPFAM" id="SSF46894">
    <property type="entry name" value="C-terminal effector domain of the bipartite response regulators"/>
    <property type="match status" value="1"/>
</dbReference>
<evidence type="ECO:0000256" key="8">
    <source>
        <dbReference type="PROSITE-ProRule" id="PRU01091"/>
    </source>
</evidence>
<evidence type="ECO:0000259" key="9">
    <source>
        <dbReference type="PROSITE" id="PS50110"/>
    </source>
</evidence>
<evidence type="ECO:0000256" key="6">
    <source>
        <dbReference type="ARBA" id="ARBA00023163"/>
    </source>
</evidence>
<protein>
    <submittedName>
        <fullName evidence="11">DNA-binding response regulator</fullName>
    </submittedName>
</protein>
<feature type="domain" description="Response regulatory" evidence="9">
    <location>
        <begin position="7"/>
        <end position="119"/>
    </location>
</feature>
<dbReference type="GO" id="GO:0000156">
    <property type="term" value="F:phosphorelay response regulator activity"/>
    <property type="evidence" value="ECO:0007669"/>
    <property type="project" value="TreeGrafter"/>
</dbReference>
<evidence type="ECO:0000313" key="12">
    <source>
        <dbReference type="Proteomes" id="UP000285875"/>
    </source>
</evidence>
<dbReference type="GO" id="GO:0032993">
    <property type="term" value="C:protein-DNA complex"/>
    <property type="evidence" value="ECO:0007669"/>
    <property type="project" value="TreeGrafter"/>
</dbReference>
<feature type="modified residue" description="4-aspartylphosphate" evidence="7">
    <location>
        <position position="54"/>
    </location>
</feature>
<dbReference type="SUPFAM" id="SSF52172">
    <property type="entry name" value="CheY-like"/>
    <property type="match status" value="1"/>
</dbReference>
<evidence type="ECO:0000256" key="2">
    <source>
        <dbReference type="ARBA" id="ARBA00022553"/>
    </source>
</evidence>
<dbReference type="GO" id="GO:0006355">
    <property type="term" value="P:regulation of DNA-templated transcription"/>
    <property type="evidence" value="ECO:0007669"/>
    <property type="project" value="InterPro"/>
</dbReference>
<gene>
    <name evidence="11" type="ORF">C0Z10_12570</name>
</gene>
<keyword evidence="6" id="KW-0804">Transcription</keyword>
<keyword evidence="3" id="KW-0902">Two-component regulatory system</keyword>
<feature type="domain" description="OmpR/PhoB-type" evidence="10">
    <location>
        <begin position="125"/>
        <end position="218"/>
    </location>
</feature>
<dbReference type="InterPro" id="IPR036388">
    <property type="entry name" value="WH-like_DNA-bd_sf"/>
</dbReference>
<evidence type="ECO:0000256" key="7">
    <source>
        <dbReference type="PROSITE-ProRule" id="PRU00169"/>
    </source>
</evidence>
<keyword evidence="2 7" id="KW-0597">Phosphoprotein</keyword>
<dbReference type="GO" id="GO:0005829">
    <property type="term" value="C:cytosol"/>
    <property type="evidence" value="ECO:0007669"/>
    <property type="project" value="TreeGrafter"/>
</dbReference>
<dbReference type="PROSITE" id="PS50110">
    <property type="entry name" value="RESPONSE_REGULATORY"/>
    <property type="match status" value="1"/>
</dbReference>
<dbReference type="PROSITE" id="PS51755">
    <property type="entry name" value="OMPR_PHOB"/>
    <property type="match status" value="1"/>
</dbReference>
<evidence type="ECO:0000256" key="1">
    <source>
        <dbReference type="ARBA" id="ARBA00004496"/>
    </source>
</evidence>
<comment type="subcellular location">
    <subcellularLocation>
        <location evidence="1">Cytoplasm</location>
    </subcellularLocation>
</comment>